<sequence>MIGWLNLTAEQRRTTLDQAAVRSGITTKALEKDWWVTLTLKTLFQTPYASHFTFKGGTSLSKGYKLIQRFSEDIDIALAPAAFGRMYQPNPTYSYVKRLKKEGCQFTTIQVKDALAKSLSELGLEPDIAAVIAAPVDRSLPDKDPQTLYLHYPSLYAPHHYLKDEVKIEFSIKSLSEPYEQVLIQSLLWEYFPNKAYEELPASIRTTLPVKTFLEKMFLLHEKFSGNDRPGITNETISLERGSRHLYDLVKMMEHGIADAVLADPNFYAASLLHRKHWIRLKGIDYNTLLPGTLNFIPPAAIIEKYRADYNMMLKEMIYAPYHNFEVLVEKLHSLNHRFKKMPQPLQIIFPRL</sequence>
<dbReference type="Proteomes" id="UP000676386">
    <property type="component" value="Unassembled WGS sequence"/>
</dbReference>
<gene>
    <name evidence="1" type="ORF">KE626_09710</name>
</gene>
<organism evidence="1 2">
    <name type="scientific">Chitinophaga hostae</name>
    <dbReference type="NCBI Taxonomy" id="2831022"/>
    <lineage>
        <taxon>Bacteria</taxon>
        <taxon>Pseudomonadati</taxon>
        <taxon>Bacteroidota</taxon>
        <taxon>Chitinophagia</taxon>
        <taxon>Chitinophagales</taxon>
        <taxon>Chitinophagaceae</taxon>
        <taxon>Chitinophaga</taxon>
    </lineage>
</organism>
<evidence type="ECO:0000313" key="2">
    <source>
        <dbReference type="Proteomes" id="UP000676386"/>
    </source>
</evidence>
<reference evidence="1 2" key="1">
    <citation type="submission" date="2021-04" db="EMBL/GenBank/DDBJ databases">
        <title>Chitinophaga sp. nov., isolated from the rhizosphere soil.</title>
        <authorList>
            <person name="He S."/>
        </authorList>
    </citation>
    <scope>NUCLEOTIDE SEQUENCE [LARGE SCALE GENOMIC DNA]</scope>
    <source>
        <strain evidence="1 2">2R12</strain>
    </source>
</reference>
<comment type="caution">
    <text evidence="1">The sequence shown here is derived from an EMBL/GenBank/DDBJ whole genome shotgun (WGS) entry which is preliminary data.</text>
</comment>
<dbReference type="Gene3D" id="3.10.450.620">
    <property type="entry name" value="JHP933, nucleotidyltransferase-like core domain"/>
    <property type="match status" value="1"/>
</dbReference>
<keyword evidence="2" id="KW-1185">Reference proteome</keyword>
<proteinExistence type="predicted"/>
<dbReference type="RefSeq" id="WP_211972671.1">
    <property type="nucleotide sequence ID" value="NZ_CBFHAM010000033.1"/>
</dbReference>
<evidence type="ECO:0000313" key="1">
    <source>
        <dbReference type="EMBL" id="MBS0027582.1"/>
    </source>
</evidence>
<dbReference type="EMBL" id="JAGTXB010000003">
    <property type="protein sequence ID" value="MBS0027582.1"/>
    <property type="molecule type" value="Genomic_DNA"/>
</dbReference>
<protein>
    <submittedName>
        <fullName evidence="1">Nucleotidyl transferase AbiEii/AbiGii toxin family protein</fullName>
    </submittedName>
</protein>
<name>A0ABS5IZI2_9BACT</name>
<accession>A0ABS5IZI2</accession>
<keyword evidence="1" id="KW-0808">Transferase</keyword>
<dbReference type="Pfam" id="PF08843">
    <property type="entry name" value="AbiEii"/>
    <property type="match status" value="1"/>
</dbReference>
<dbReference type="GO" id="GO:0016740">
    <property type="term" value="F:transferase activity"/>
    <property type="evidence" value="ECO:0007669"/>
    <property type="project" value="UniProtKB-KW"/>
</dbReference>
<dbReference type="InterPro" id="IPR014942">
    <property type="entry name" value="AbiEii"/>
</dbReference>